<sequence length="56" mass="6201">MCGVRSGVVTMLTGARHGADLLDLNLEGESRSAVEGMIVLLCVRRWPFRTDVMAYF</sequence>
<evidence type="ECO:0000313" key="2">
    <source>
        <dbReference type="Proteomes" id="UP001187192"/>
    </source>
</evidence>
<name>A0AA87ZAL8_FICCA</name>
<protein>
    <submittedName>
        <fullName evidence="1">Uncharacterized protein</fullName>
    </submittedName>
</protein>
<dbReference type="EMBL" id="BTGU01000003">
    <property type="protein sequence ID" value="GMN32733.1"/>
    <property type="molecule type" value="Genomic_DNA"/>
</dbReference>
<dbReference type="Gramene" id="FCD_00006660-RA">
    <property type="protein sequence ID" value="FCD_00006660-RA:cds"/>
    <property type="gene ID" value="FCD_00006660"/>
</dbReference>
<reference evidence="1" key="1">
    <citation type="submission" date="2023-07" db="EMBL/GenBank/DDBJ databases">
        <title>draft genome sequence of fig (Ficus carica).</title>
        <authorList>
            <person name="Takahashi T."/>
            <person name="Nishimura K."/>
        </authorList>
    </citation>
    <scope>NUCLEOTIDE SEQUENCE</scope>
</reference>
<evidence type="ECO:0000313" key="1">
    <source>
        <dbReference type="EMBL" id="GMN32733.1"/>
    </source>
</evidence>
<dbReference type="Proteomes" id="UP001187192">
    <property type="component" value="Unassembled WGS sequence"/>
</dbReference>
<accession>A0AA87ZAL8</accession>
<gene>
    <name evidence="1" type="ORF">TIFTF001_003827</name>
</gene>
<keyword evidence="2" id="KW-1185">Reference proteome</keyword>
<dbReference type="AlphaFoldDB" id="A0AA87ZAL8"/>
<organism evidence="1 2">
    <name type="scientific">Ficus carica</name>
    <name type="common">Common fig</name>
    <dbReference type="NCBI Taxonomy" id="3494"/>
    <lineage>
        <taxon>Eukaryota</taxon>
        <taxon>Viridiplantae</taxon>
        <taxon>Streptophyta</taxon>
        <taxon>Embryophyta</taxon>
        <taxon>Tracheophyta</taxon>
        <taxon>Spermatophyta</taxon>
        <taxon>Magnoliopsida</taxon>
        <taxon>eudicotyledons</taxon>
        <taxon>Gunneridae</taxon>
        <taxon>Pentapetalae</taxon>
        <taxon>rosids</taxon>
        <taxon>fabids</taxon>
        <taxon>Rosales</taxon>
        <taxon>Moraceae</taxon>
        <taxon>Ficeae</taxon>
        <taxon>Ficus</taxon>
    </lineage>
</organism>
<comment type="caution">
    <text evidence="1">The sequence shown here is derived from an EMBL/GenBank/DDBJ whole genome shotgun (WGS) entry which is preliminary data.</text>
</comment>
<proteinExistence type="predicted"/>